<dbReference type="Gene3D" id="1.20.1090.10">
    <property type="entry name" value="Dehydroquinate synthase-like - alpha domain"/>
    <property type="match status" value="1"/>
</dbReference>
<dbReference type="FunFam" id="3.40.50.1970:FF:000003">
    <property type="entry name" value="Alcohol dehydrogenase, iron-containing"/>
    <property type="match status" value="1"/>
</dbReference>
<protein>
    <submittedName>
        <fullName evidence="4">Iron-containing alcohol dehydrogenase</fullName>
    </submittedName>
</protein>
<dbReference type="PROSITE" id="PS00060">
    <property type="entry name" value="ADH_IRON_2"/>
    <property type="match status" value="1"/>
</dbReference>
<dbReference type="Proteomes" id="UP000238877">
    <property type="component" value="Unassembled WGS sequence"/>
</dbReference>
<evidence type="ECO:0000259" key="3">
    <source>
        <dbReference type="Pfam" id="PF25137"/>
    </source>
</evidence>
<dbReference type="InterPro" id="IPR018211">
    <property type="entry name" value="ADH_Fe_CS"/>
</dbReference>
<name>A0A2S7ZPV5_9FIRM</name>
<dbReference type="RefSeq" id="WP_105092750.1">
    <property type="nucleotide sequence ID" value="NZ_PPDF01000008.1"/>
</dbReference>
<dbReference type="GO" id="GO:0046872">
    <property type="term" value="F:metal ion binding"/>
    <property type="evidence" value="ECO:0007669"/>
    <property type="project" value="InterPro"/>
</dbReference>
<organism evidence="4 5">
    <name type="scientific">Veillonella tobetsuensis</name>
    <dbReference type="NCBI Taxonomy" id="1110546"/>
    <lineage>
        <taxon>Bacteria</taxon>
        <taxon>Bacillati</taxon>
        <taxon>Bacillota</taxon>
        <taxon>Negativicutes</taxon>
        <taxon>Veillonellales</taxon>
        <taxon>Veillonellaceae</taxon>
        <taxon>Veillonella</taxon>
    </lineage>
</organism>
<evidence type="ECO:0000259" key="2">
    <source>
        <dbReference type="Pfam" id="PF00465"/>
    </source>
</evidence>
<proteinExistence type="predicted"/>
<dbReference type="PANTHER" id="PTHR11496">
    <property type="entry name" value="ALCOHOL DEHYDROGENASE"/>
    <property type="match status" value="1"/>
</dbReference>
<dbReference type="SUPFAM" id="SSF56796">
    <property type="entry name" value="Dehydroquinate synthase-like"/>
    <property type="match status" value="1"/>
</dbReference>
<dbReference type="Gene3D" id="3.40.50.1970">
    <property type="match status" value="1"/>
</dbReference>
<dbReference type="InterPro" id="IPR039697">
    <property type="entry name" value="Alcohol_dehydrogenase_Fe"/>
</dbReference>
<dbReference type="AlphaFoldDB" id="A0A2S7ZPV5"/>
<feature type="domain" description="Fe-containing alcohol dehydrogenase-like C-terminal" evidence="3">
    <location>
        <begin position="170"/>
        <end position="370"/>
    </location>
</feature>
<gene>
    <name evidence="4" type="ORF">VTHSUH11_04310</name>
</gene>
<dbReference type="Pfam" id="PF25137">
    <property type="entry name" value="ADH_Fe_C"/>
    <property type="match status" value="1"/>
</dbReference>
<dbReference type="InterPro" id="IPR056798">
    <property type="entry name" value="ADH_Fe_C"/>
</dbReference>
<reference evidence="4 5" key="1">
    <citation type="submission" date="2018-01" db="EMBL/GenBank/DDBJ databases">
        <title>Draft genome sequences of clinical isolates and type strains of oral Veillonella including Veillonella infantum sp., nov.</title>
        <authorList>
            <person name="Mashima I."/>
            <person name="Liao Y.-C."/>
            <person name="Sabharwal A."/>
            <person name="Haase E.M."/>
            <person name="Nakazawa F."/>
            <person name="Scannapieco F.A."/>
        </authorList>
    </citation>
    <scope>NUCLEOTIDE SEQUENCE [LARGE SCALE GENOMIC DNA]</scope>
    <source>
        <strain evidence="4 5">Y6</strain>
    </source>
</reference>
<dbReference type="PANTHER" id="PTHR11496:SF83">
    <property type="entry name" value="HYDROXYACID-OXOACID TRANSHYDROGENASE, MITOCHONDRIAL"/>
    <property type="match status" value="1"/>
</dbReference>
<dbReference type="InterPro" id="IPR001670">
    <property type="entry name" value="ADH_Fe/GldA"/>
</dbReference>
<dbReference type="GO" id="GO:0004022">
    <property type="term" value="F:alcohol dehydrogenase (NAD+) activity"/>
    <property type="evidence" value="ECO:0007669"/>
    <property type="project" value="UniProtKB-ARBA"/>
</dbReference>
<sequence>MNKWTFPTQIYVGPDSLNRLTEFNNESILIICDPFLKDSSNLTYVISLMEGKNKVSTYTEVVPEPPITHVVKGIQYMEGIKPTIIIAIGGGSCIDMSKGIAYFGRKLKHMDIKSFIAIPTTSGTGSEVTSFAVLTDSETQVKYPLLDDAVLPDEALLTPLFVKTSPPNVTAYSGMDVLVHALEAYVATEANNFTDALAQQAIELVFEYLPKCYKPTATDQDRMSMHEASCLAGLSFNKAGVGLVHAMAHQLGGQFHVPHGLANSMLLPYVIAFNCSHNPDVAKKYAHLAAKLGFVSHNASEEDKLGSLLKAIIKLQHTLKCPMTLTDFGVDKATSEIKLNLMTDRALEDMCYRFNPYPANHDDIIGLYKNVL</sequence>
<evidence type="ECO:0000313" key="4">
    <source>
        <dbReference type="EMBL" id="PQL25308.1"/>
    </source>
</evidence>
<dbReference type="EMBL" id="PPDF01000008">
    <property type="protein sequence ID" value="PQL25308.1"/>
    <property type="molecule type" value="Genomic_DNA"/>
</dbReference>
<dbReference type="FunFam" id="1.20.1090.10:FF:000001">
    <property type="entry name" value="Aldehyde-alcohol dehydrogenase"/>
    <property type="match status" value="1"/>
</dbReference>
<keyword evidence="1" id="KW-0560">Oxidoreductase</keyword>
<accession>A0A2S7ZPV5</accession>
<dbReference type="STRING" id="1110546.GCA_001078375_00113"/>
<evidence type="ECO:0000256" key="1">
    <source>
        <dbReference type="ARBA" id="ARBA00023002"/>
    </source>
</evidence>
<feature type="domain" description="Alcohol dehydrogenase iron-type/glycerol dehydrogenase GldA" evidence="2">
    <location>
        <begin position="7"/>
        <end position="159"/>
    </location>
</feature>
<evidence type="ECO:0000313" key="5">
    <source>
        <dbReference type="Proteomes" id="UP000238877"/>
    </source>
</evidence>
<dbReference type="Pfam" id="PF00465">
    <property type="entry name" value="Fe-ADH"/>
    <property type="match status" value="1"/>
</dbReference>
<comment type="caution">
    <text evidence="4">The sequence shown here is derived from an EMBL/GenBank/DDBJ whole genome shotgun (WGS) entry which is preliminary data.</text>
</comment>
<dbReference type="CDD" id="cd08180">
    <property type="entry name" value="PDD"/>
    <property type="match status" value="1"/>
</dbReference>